<feature type="compositionally biased region" description="Low complexity" evidence="1">
    <location>
        <begin position="479"/>
        <end position="492"/>
    </location>
</feature>
<protein>
    <submittedName>
        <fullName evidence="3">Piso0_003709 protein</fullName>
    </submittedName>
</protein>
<evidence type="ECO:0000256" key="1">
    <source>
        <dbReference type="SAM" id="MobiDB-lite"/>
    </source>
</evidence>
<dbReference type="Gene3D" id="3.40.50.620">
    <property type="entry name" value="HUPs"/>
    <property type="match status" value="1"/>
</dbReference>
<evidence type="ECO:0000259" key="2">
    <source>
        <dbReference type="Pfam" id="PF00582"/>
    </source>
</evidence>
<proteinExistence type="predicted"/>
<dbReference type="Proteomes" id="UP000005222">
    <property type="component" value="Chromosome L"/>
</dbReference>
<dbReference type="InParanoid" id="G8YAT3"/>
<evidence type="ECO:0000313" key="4">
    <source>
        <dbReference type="EMBL" id="CCE84168.1"/>
    </source>
</evidence>
<reference evidence="5" key="2">
    <citation type="journal article" date="2012" name="G3 (Bethesda)">
        <title>Pichia sorbitophila, an interspecies yeast hybrid reveals early steps of genome resolution following polyploidization.</title>
        <authorList>
            <person name="Leh Louis V."/>
            <person name="Despons L."/>
            <person name="Friedrich A."/>
            <person name="Martin T."/>
            <person name="Durrens P."/>
            <person name="Casaregola S."/>
            <person name="Neuveglise C."/>
            <person name="Fairhead C."/>
            <person name="Marck C."/>
            <person name="Cruz J.A."/>
            <person name="Straub M.L."/>
            <person name="Kugler V."/>
            <person name="Sacerdot C."/>
            <person name="Uzunov Z."/>
            <person name="Thierry A."/>
            <person name="Weiss S."/>
            <person name="Bleykasten C."/>
            <person name="De Montigny J."/>
            <person name="Jacques N."/>
            <person name="Jung P."/>
            <person name="Lemaire M."/>
            <person name="Mallet S."/>
            <person name="Morel G."/>
            <person name="Richard G.F."/>
            <person name="Sarkar A."/>
            <person name="Savel G."/>
            <person name="Schacherer J."/>
            <person name="Seret M.L."/>
            <person name="Talla E."/>
            <person name="Samson G."/>
            <person name="Jubin C."/>
            <person name="Poulain J."/>
            <person name="Vacherie B."/>
            <person name="Barbe V."/>
            <person name="Pelletier E."/>
            <person name="Sherman D.J."/>
            <person name="Westhof E."/>
            <person name="Weissenbach J."/>
            <person name="Baret P.V."/>
            <person name="Wincker P."/>
            <person name="Gaillardin C."/>
            <person name="Dujon B."/>
            <person name="Souciet J.L."/>
        </authorList>
    </citation>
    <scope>NUCLEOTIDE SEQUENCE [LARGE SCALE GENOMIC DNA]</scope>
    <source>
        <strain evidence="5">ATCC MYA-4447 / BCRC 22081 / CBS 7064 / NBRC 10061 / NRRL Y-12695</strain>
    </source>
</reference>
<dbReference type="CDD" id="cd23659">
    <property type="entry name" value="USP_At3g01520-like"/>
    <property type="match status" value="1"/>
</dbReference>
<dbReference type="HOGENOM" id="CLU_033255_0_0_1"/>
<feature type="compositionally biased region" description="Basic and acidic residues" evidence="1">
    <location>
        <begin position="55"/>
        <end position="71"/>
    </location>
</feature>
<dbReference type="Pfam" id="PF00582">
    <property type="entry name" value="Usp"/>
    <property type="match status" value="1"/>
</dbReference>
<feature type="region of interest" description="Disordered" evidence="1">
    <location>
        <begin position="431"/>
        <end position="500"/>
    </location>
</feature>
<dbReference type="OrthoDB" id="843225at2759"/>
<keyword evidence="5" id="KW-1185">Reference proteome</keyword>
<evidence type="ECO:0000313" key="5">
    <source>
        <dbReference type="Proteomes" id="UP000005222"/>
    </source>
</evidence>
<name>G8YAT3_PICSO</name>
<dbReference type="STRING" id="559304.G8YAT3"/>
<accession>G8YAT3</accession>
<feature type="compositionally biased region" description="Basic and acidic residues" evidence="1">
    <location>
        <begin position="446"/>
        <end position="459"/>
    </location>
</feature>
<dbReference type="EMBL" id="FO082049">
    <property type="protein sequence ID" value="CCE83137.1"/>
    <property type="molecule type" value="Genomic_DNA"/>
</dbReference>
<feature type="compositionally biased region" description="Acidic residues" evidence="1">
    <location>
        <begin position="45"/>
        <end position="54"/>
    </location>
</feature>
<dbReference type="InterPro" id="IPR014729">
    <property type="entry name" value="Rossmann-like_a/b/a_fold"/>
</dbReference>
<dbReference type="EMBL" id="FO082048">
    <property type="protein sequence ID" value="CCE84168.1"/>
    <property type="molecule type" value="Genomic_DNA"/>
</dbReference>
<dbReference type="SUPFAM" id="SSF52402">
    <property type="entry name" value="Adenine nucleotide alpha hydrolases-like"/>
    <property type="match status" value="1"/>
</dbReference>
<sequence>MVKFFSSSKVPAYYDASSPIRSHPNLRHRDFTISGDKTKNKENDKSEEDLDSEEKETKEEGKEEEDKQEAEKEPEEVDEEEDQTKVNTRLNAMLYHVSDDSIDLYRKENTSSDLLGRLYYDDFDSDSVNNSTVNSPLVSPSGTVMAPDYFSSRLGGSGSETNIAMNHAFMAPNPGSRPDMSRMSSYSGNEMRRIKSFERGISFDTSTDLNRKSMTYKLKHPDFKFRRNNKTFLLGFNEDNESLKAIEWLLDKMVVNGDTVIILQVLDEKSHSYINKKQATQNLARIERLNTHFKKISLVYEIVIGKPQKLLKNAVEEYVPAMMVMGAHDYNEKESHSNYKSIFSKSFSKHFLECALVPVIVVKPSYHSIATLSKPIDSEEYFKDWLVDMDVSSTYSKEWKKRHRTQNHSSHVPSVRSKAVPVAQKYEGKVLNPESHFNKVSNDAKSGVERDESEQDSRGRKPTPSSEKEEGGTKFFLGRSTSRSRSRSLSARRISKIFGH</sequence>
<gene>
    <name evidence="3" type="primary">Piso0_003709</name>
    <name evidence="3" type="ORF">GNLVRS01_PISO0K00846g</name>
    <name evidence="4" type="ORF">GNLVRS01_PISO0L00847g</name>
</gene>
<feature type="compositionally biased region" description="Acidic residues" evidence="1">
    <location>
        <begin position="72"/>
        <end position="82"/>
    </location>
</feature>
<dbReference type="InterPro" id="IPR006016">
    <property type="entry name" value="UspA"/>
</dbReference>
<dbReference type="eggNOG" id="ENOG502RYEB">
    <property type="taxonomic scope" value="Eukaryota"/>
</dbReference>
<dbReference type="AlphaFoldDB" id="G8YAT3"/>
<feature type="compositionally biased region" description="Basic and acidic residues" evidence="1">
    <location>
        <begin position="27"/>
        <end position="44"/>
    </location>
</feature>
<dbReference type="PANTHER" id="PTHR47815">
    <property type="entry name" value="UNIVERSAL STRESS PROTEIN A FAMILY PROTEIN C25B2.10"/>
    <property type="match status" value="1"/>
</dbReference>
<dbReference type="Proteomes" id="UP000005222">
    <property type="component" value="Chromosome K"/>
</dbReference>
<feature type="region of interest" description="Disordered" evidence="1">
    <location>
        <begin position="1"/>
        <end position="87"/>
    </location>
</feature>
<organism evidence="3 5">
    <name type="scientific">Pichia sorbitophila (strain ATCC MYA-4447 / BCRC 22081 / CBS 7064 / NBRC 10061 / NRRL Y-12695)</name>
    <name type="common">Hybrid yeast</name>
    <dbReference type="NCBI Taxonomy" id="559304"/>
    <lineage>
        <taxon>Eukaryota</taxon>
        <taxon>Fungi</taxon>
        <taxon>Dikarya</taxon>
        <taxon>Ascomycota</taxon>
        <taxon>Saccharomycotina</taxon>
        <taxon>Pichiomycetes</taxon>
        <taxon>Debaryomycetaceae</taxon>
        <taxon>Millerozyma</taxon>
    </lineage>
</organism>
<reference evidence="3" key="1">
    <citation type="submission" date="2011-10" db="EMBL/GenBank/DDBJ databases">
        <authorList>
            <person name="Genoscope - CEA"/>
        </authorList>
    </citation>
    <scope>NUCLEOTIDE SEQUENCE</scope>
</reference>
<evidence type="ECO:0000313" key="3">
    <source>
        <dbReference type="EMBL" id="CCE83137.1"/>
    </source>
</evidence>
<dbReference type="PANTHER" id="PTHR47815:SF1">
    <property type="entry name" value="UNIVERSAL STRESS PROTEIN A FAMILY PROTEIN C25B2.10"/>
    <property type="match status" value="1"/>
</dbReference>
<feature type="domain" description="UspA" evidence="2">
    <location>
        <begin position="229"/>
        <end position="363"/>
    </location>
</feature>